<dbReference type="GO" id="GO:0008483">
    <property type="term" value="F:transaminase activity"/>
    <property type="evidence" value="ECO:0007669"/>
    <property type="project" value="UniProtKB-KW"/>
</dbReference>
<dbReference type="InterPro" id="IPR004839">
    <property type="entry name" value="Aminotransferase_I/II_large"/>
</dbReference>
<evidence type="ECO:0000256" key="3">
    <source>
        <dbReference type="ARBA" id="ARBA00022898"/>
    </source>
</evidence>
<comment type="cofactor">
    <cofactor evidence="1">
        <name>pyridoxal 5'-phosphate</name>
        <dbReference type="ChEBI" id="CHEBI:597326"/>
    </cofactor>
</comment>
<dbReference type="GO" id="GO:0030170">
    <property type="term" value="F:pyridoxal phosphate binding"/>
    <property type="evidence" value="ECO:0007669"/>
    <property type="project" value="InterPro"/>
</dbReference>
<dbReference type="GO" id="GO:0009102">
    <property type="term" value="P:biotin biosynthetic process"/>
    <property type="evidence" value="ECO:0007669"/>
    <property type="project" value="TreeGrafter"/>
</dbReference>
<gene>
    <name evidence="5" type="ORF">F5984_07510</name>
</gene>
<evidence type="ECO:0000259" key="4">
    <source>
        <dbReference type="Pfam" id="PF00155"/>
    </source>
</evidence>
<comment type="caution">
    <text evidence="5">The sequence shown here is derived from an EMBL/GenBank/DDBJ whole genome shotgun (WGS) entry which is preliminary data.</text>
</comment>
<dbReference type="GO" id="GO:0008710">
    <property type="term" value="F:8-amino-7-oxononanoate synthase activity"/>
    <property type="evidence" value="ECO:0007669"/>
    <property type="project" value="TreeGrafter"/>
</dbReference>
<dbReference type="Pfam" id="PF00155">
    <property type="entry name" value="Aminotran_1_2"/>
    <property type="match status" value="1"/>
</dbReference>
<sequence>MNPDTHLTIDQLPGRYVTYARRQCLFFSGTSYLGLSQNPAFQARVIQAMSQYGTVFGSSRNGNLRLRVYEEAEQALALWTSAPAALTVSSGMMAGQVVMQYLATNPDTVFMYGPHTHPALWHRTAVPLPQQSFDSWVADLPAQVQQQRARPLVLAMNSLDAVRSVAYSFDWVRQLPHHPALTLVVDDSHGIGVRNRGIWAELSAQLPASVRLVVTASLAKAMGLPGGLVLADSVTVEGIRHTSFFGGASPMAPAPLAAFAGAEELYAEAQVRLARLVTLAEEVLLPTGLFRQAPHYPVFYTEHDELYAHALRHDLFIYSFAYPTPRDKANTRIVISAFHEPADIERLGEVVQAFGGR</sequence>
<evidence type="ECO:0000313" key="5">
    <source>
        <dbReference type="EMBL" id="KAB7732053.1"/>
    </source>
</evidence>
<dbReference type="EMBL" id="WELI01000002">
    <property type="protein sequence ID" value="KAB7732053.1"/>
    <property type="molecule type" value="Genomic_DNA"/>
</dbReference>
<dbReference type="Gene3D" id="3.40.640.10">
    <property type="entry name" value="Type I PLP-dependent aspartate aminotransferase-like (Major domain)"/>
    <property type="match status" value="1"/>
</dbReference>
<dbReference type="InterPro" id="IPR015421">
    <property type="entry name" value="PyrdxlP-dep_Trfase_major"/>
</dbReference>
<dbReference type="PANTHER" id="PTHR13693">
    <property type="entry name" value="CLASS II AMINOTRANSFERASE/8-AMINO-7-OXONONANOATE SYNTHASE"/>
    <property type="match status" value="1"/>
</dbReference>
<dbReference type="SUPFAM" id="SSF53383">
    <property type="entry name" value="PLP-dependent transferases"/>
    <property type="match status" value="1"/>
</dbReference>
<feature type="domain" description="Aminotransferase class I/classII large" evidence="4">
    <location>
        <begin position="32"/>
        <end position="347"/>
    </location>
</feature>
<keyword evidence="5" id="KW-0032">Aminotransferase</keyword>
<keyword evidence="6" id="KW-1185">Reference proteome</keyword>
<reference evidence="5 6" key="1">
    <citation type="submission" date="2019-10" db="EMBL/GenBank/DDBJ databases">
        <title>Rudanella paleaurantiibacter sp. nov., isolated from sludge.</title>
        <authorList>
            <person name="Xu S.Q."/>
        </authorList>
    </citation>
    <scope>NUCLEOTIDE SEQUENCE [LARGE SCALE GENOMIC DNA]</scope>
    <source>
        <strain evidence="5 6">HX-22-17</strain>
    </source>
</reference>
<dbReference type="AlphaFoldDB" id="A0A7J5U2M7"/>
<keyword evidence="3" id="KW-0663">Pyridoxal phosphate</keyword>
<keyword evidence="2 5" id="KW-0808">Transferase</keyword>
<dbReference type="PANTHER" id="PTHR13693:SF100">
    <property type="entry name" value="8-AMINO-7-OXONONANOATE SYNTHASE"/>
    <property type="match status" value="1"/>
</dbReference>
<evidence type="ECO:0000256" key="2">
    <source>
        <dbReference type="ARBA" id="ARBA00022679"/>
    </source>
</evidence>
<evidence type="ECO:0000256" key="1">
    <source>
        <dbReference type="ARBA" id="ARBA00001933"/>
    </source>
</evidence>
<dbReference type="InterPro" id="IPR050087">
    <property type="entry name" value="AON_synthase_class-II"/>
</dbReference>
<dbReference type="RefSeq" id="WP_152123628.1">
    <property type="nucleotide sequence ID" value="NZ_WELI01000002.1"/>
</dbReference>
<dbReference type="Proteomes" id="UP000488299">
    <property type="component" value="Unassembled WGS sequence"/>
</dbReference>
<protein>
    <submittedName>
        <fullName evidence="5">Aminotransferase class I/II-fold pyridoxal phosphate-dependent enzyme</fullName>
    </submittedName>
</protein>
<dbReference type="Gene3D" id="3.90.1150.10">
    <property type="entry name" value="Aspartate Aminotransferase, domain 1"/>
    <property type="match status" value="1"/>
</dbReference>
<evidence type="ECO:0000313" key="6">
    <source>
        <dbReference type="Proteomes" id="UP000488299"/>
    </source>
</evidence>
<dbReference type="InterPro" id="IPR015424">
    <property type="entry name" value="PyrdxlP-dep_Trfase"/>
</dbReference>
<accession>A0A7J5U2M7</accession>
<name>A0A7J5U2M7_9BACT</name>
<organism evidence="5 6">
    <name type="scientific">Rudanella paleaurantiibacter</name>
    <dbReference type="NCBI Taxonomy" id="2614655"/>
    <lineage>
        <taxon>Bacteria</taxon>
        <taxon>Pseudomonadati</taxon>
        <taxon>Bacteroidota</taxon>
        <taxon>Cytophagia</taxon>
        <taxon>Cytophagales</taxon>
        <taxon>Cytophagaceae</taxon>
        <taxon>Rudanella</taxon>
    </lineage>
</organism>
<proteinExistence type="predicted"/>
<dbReference type="InterPro" id="IPR015422">
    <property type="entry name" value="PyrdxlP-dep_Trfase_small"/>
</dbReference>